<evidence type="ECO:0000313" key="8">
    <source>
        <dbReference type="Proteomes" id="UP000315369"/>
    </source>
</evidence>
<evidence type="ECO:0000256" key="5">
    <source>
        <dbReference type="ARBA" id="ARBA00023163"/>
    </source>
</evidence>
<dbReference type="InterPro" id="IPR013324">
    <property type="entry name" value="RNA_pol_sigma_r3/r4-like"/>
</dbReference>
<dbReference type="Gene3D" id="1.10.1740.10">
    <property type="match status" value="1"/>
</dbReference>
<dbReference type="RefSeq" id="WP_141640837.1">
    <property type="nucleotide sequence ID" value="NZ_VIFM01000006.1"/>
</dbReference>
<evidence type="ECO:0000259" key="6">
    <source>
        <dbReference type="Pfam" id="PF08281"/>
    </source>
</evidence>
<dbReference type="GO" id="GO:0006352">
    <property type="term" value="P:DNA-templated transcription initiation"/>
    <property type="evidence" value="ECO:0007669"/>
    <property type="project" value="InterPro"/>
</dbReference>
<dbReference type="InterPro" id="IPR014284">
    <property type="entry name" value="RNA_pol_sigma-70_dom"/>
</dbReference>
<dbReference type="PANTHER" id="PTHR43133:SF8">
    <property type="entry name" value="RNA POLYMERASE SIGMA FACTOR HI_1459-RELATED"/>
    <property type="match status" value="1"/>
</dbReference>
<dbReference type="AlphaFoldDB" id="A0A540X8J8"/>
<dbReference type="GO" id="GO:0016987">
    <property type="term" value="F:sigma factor activity"/>
    <property type="evidence" value="ECO:0007669"/>
    <property type="project" value="UniProtKB-KW"/>
</dbReference>
<keyword evidence="2" id="KW-0805">Transcription regulation</keyword>
<dbReference type="PANTHER" id="PTHR43133">
    <property type="entry name" value="RNA POLYMERASE ECF-TYPE SIGMA FACTO"/>
    <property type="match status" value="1"/>
</dbReference>
<keyword evidence="8" id="KW-1185">Reference proteome</keyword>
<dbReference type="NCBIfam" id="TIGR02937">
    <property type="entry name" value="sigma70-ECF"/>
    <property type="match status" value="1"/>
</dbReference>
<dbReference type="InterPro" id="IPR013249">
    <property type="entry name" value="RNA_pol_sigma70_r4_t2"/>
</dbReference>
<sequence>MTAKDISQLPASPPISPGFLSWVAELVHEHRERLLTHARRRGLDAEDALDAVQESFFSFFRLPEAREIARDSDDSVKLLTVILRHNLMNRRRKHSRQSKARLLLEAGEAARDTATSEELISRTEQLAWMHGCISRMAQLQRRVVMLSLLDEQPSGEVGKLLGISDGYVRVLLHRAREQLRHCSFEYDGL</sequence>
<evidence type="ECO:0000313" key="7">
    <source>
        <dbReference type="EMBL" id="TQF17567.1"/>
    </source>
</evidence>
<reference evidence="7 8" key="1">
    <citation type="submission" date="2019-06" db="EMBL/GenBank/DDBJ databases">
        <authorList>
            <person name="Livingstone P."/>
            <person name="Whitworth D."/>
        </authorList>
    </citation>
    <scope>NUCLEOTIDE SEQUENCE [LARGE SCALE GENOMIC DNA]</scope>
    <source>
        <strain evidence="7 8">AM401</strain>
    </source>
</reference>
<dbReference type="EMBL" id="VIFM01000006">
    <property type="protein sequence ID" value="TQF17567.1"/>
    <property type="molecule type" value="Genomic_DNA"/>
</dbReference>
<comment type="caution">
    <text evidence="7">The sequence shown here is derived from an EMBL/GenBank/DDBJ whole genome shotgun (WGS) entry which is preliminary data.</text>
</comment>
<dbReference type="Gene3D" id="1.10.10.10">
    <property type="entry name" value="Winged helix-like DNA-binding domain superfamily/Winged helix DNA-binding domain"/>
    <property type="match status" value="1"/>
</dbReference>
<keyword evidence="4" id="KW-0238">DNA-binding</keyword>
<feature type="domain" description="RNA polymerase sigma factor 70 region 4 type 2" evidence="6">
    <location>
        <begin position="128"/>
        <end position="179"/>
    </location>
</feature>
<keyword evidence="5" id="KW-0804">Transcription</keyword>
<protein>
    <submittedName>
        <fullName evidence="7">Sigma-70 family RNA polymerase sigma factor</fullName>
    </submittedName>
</protein>
<dbReference type="GO" id="GO:0003677">
    <property type="term" value="F:DNA binding"/>
    <property type="evidence" value="ECO:0007669"/>
    <property type="project" value="UniProtKB-KW"/>
</dbReference>
<dbReference type="SUPFAM" id="SSF88659">
    <property type="entry name" value="Sigma3 and sigma4 domains of RNA polymerase sigma factors"/>
    <property type="match status" value="1"/>
</dbReference>
<organism evidence="7 8">
    <name type="scientific">Myxococcus llanfairpwllgwyngyllgogerychwyrndrobwllllantysiliogogogochensis</name>
    <dbReference type="NCBI Taxonomy" id="2590453"/>
    <lineage>
        <taxon>Bacteria</taxon>
        <taxon>Pseudomonadati</taxon>
        <taxon>Myxococcota</taxon>
        <taxon>Myxococcia</taxon>
        <taxon>Myxococcales</taxon>
        <taxon>Cystobacterineae</taxon>
        <taxon>Myxococcaceae</taxon>
        <taxon>Myxococcus</taxon>
    </lineage>
</organism>
<accession>A0A540X8J8</accession>
<dbReference type="InterPro" id="IPR036388">
    <property type="entry name" value="WH-like_DNA-bd_sf"/>
</dbReference>
<evidence type="ECO:0000256" key="1">
    <source>
        <dbReference type="ARBA" id="ARBA00010641"/>
    </source>
</evidence>
<keyword evidence="3" id="KW-0731">Sigma factor</keyword>
<dbReference type="SUPFAM" id="SSF88946">
    <property type="entry name" value="Sigma2 domain of RNA polymerase sigma factors"/>
    <property type="match status" value="1"/>
</dbReference>
<evidence type="ECO:0000256" key="3">
    <source>
        <dbReference type="ARBA" id="ARBA00023082"/>
    </source>
</evidence>
<gene>
    <name evidence="7" type="ORF">FJV41_02875</name>
</gene>
<evidence type="ECO:0000256" key="2">
    <source>
        <dbReference type="ARBA" id="ARBA00023015"/>
    </source>
</evidence>
<dbReference type="InterPro" id="IPR013325">
    <property type="entry name" value="RNA_pol_sigma_r2"/>
</dbReference>
<dbReference type="OrthoDB" id="5503745at2"/>
<name>A0A540X8J8_9BACT</name>
<evidence type="ECO:0000256" key="4">
    <source>
        <dbReference type="ARBA" id="ARBA00023125"/>
    </source>
</evidence>
<proteinExistence type="inferred from homology"/>
<dbReference type="InterPro" id="IPR039425">
    <property type="entry name" value="RNA_pol_sigma-70-like"/>
</dbReference>
<dbReference type="Proteomes" id="UP000315369">
    <property type="component" value="Unassembled WGS sequence"/>
</dbReference>
<dbReference type="Pfam" id="PF08281">
    <property type="entry name" value="Sigma70_r4_2"/>
    <property type="match status" value="1"/>
</dbReference>
<comment type="similarity">
    <text evidence="1">Belongs to the sigma-70 factor family. ECF subfamily.</text>
</comment>